<dbReference type="EMBL" id="SWLB01000003">
    <property type="protein sequence ID" value="KAF3340005.1"/>
    <property type="molecule type" value="Genomic_DNA"/>
</dbReference>
<keyword evidence="2" id="KW-1185">Reference proteome</keyword>
<protein>
    <submittedName>
        <fullName evidence="1">Uncharacterized protein</fullName>
    </submittedName>
</protein>
<organism evidence="1 2">
    <name type="scientific">Carex littledalei</name>
    <dbReference type="NCBI Taxonomy" id="544730"/>
    <lineage>
        <taxon>Eukaryota</taxon>
        <taxon>Viridiplantae</taxon>
        <taxon>Streptophyta</taxon>
        <taxon>Embryophyta</taxon>
        <taxon>Tracheophyta</taxon>
        <taxon>Spermatophyta</taxon>
        <taxon>Magnoliopsida</taxon>
        <taxon>Liliopsida</taxon>
        <taxon>Poales</taxon>
        <taxon>Cyperaceae</taxon>
        <taxon>Cyperoideae</taxon>
        <taxon>Cariceae</taxon>
        <taxon>Carex</taxon>
        <taxon>Carex subgen. Euthyceras</taxon>
    </lineage>
</organism>
<evidence type="ECO:0000313" key="2">
    <source>
        <dbReference type="Proteomes" id="UP000623129"/>
    </source>
</evidence>
<sequence length="103" mass="11620">MSPMSTPGLDEVMAFLADRGYSRAASALLDDVLSPEQMKPPNYLPLLTLAIKLEEDGYDNFTCVCVRESKRRPCADPMRAKEDRRCRPFGTVGTLLERDRCHL</sequence>
<evidence type="ECO:0000313" key="1">
    <source>
        <dbReference type="EMBL" id="KAF3340005.1"/>
    </source>
</evidence>
<comment type="caution">
    <text evidence="1">The sequence shown here is derived from an EMBL/GenBank/DDBJ whole genome shotgun (WGS) entry which is preliminary data.</text>
</comment>
<name>A0A833VSC3_9POAL</name>
<reference evidence="1" key="1">
    <citation type="submission" date="2020-01" db="EMBL/GenBank/DDBJ databases">
        <title>Genome sequence of Kobresia littledalei, the first chromosome-level genome in the family Cyperaceae.</title>
        <authorList>
            <person name="Qu G."/>
        </authorList>
    </citation>
    <scope>NUCLEOTIDE SEQUENCE</scope>
    <source>
        <strain evidence="1">C.B.Clarke</strain>
        <tissue evidence="1">Leaf</tissue>
    </source>
</reference>
<dbReference type="AlphaFoldDB" id="A0A833VSC3"/>
<gene>
    <name evidence="1" type="ORF">FCM35_KLT15776</name>
</gene>
<accession>A0A833VSC3</accession>
<dbReference type="Proteomes" id="UP000623129">
    <property type="component" value="Unassembled WGS sequence"/>
</dbReference>
<proteinExistence type="predicted"/>